<comment type="similarity">
    <text evidence="11 13">Belongs to the RecA family. RadA subfamily.</text>
</comment>
<feature type="binding site" evidence="11">
    <location>
        <begin position="101"/>
        <end position="108"/>
    </location>
    <ligand>
        <name>ATP</name>
        <dbReference type="ChEBI" id="CHEBI:30616"/>
    </ligand>
</feature>
<keyword evidence="7 11" id="KW-0067">ATP-binding</keyword>
<evidence type="ECO:0000256" key="6">
    <source>
        <dbReference type="ARBA" id="ARBA00022833"/>
    </source>
</evidence>
<evidence type="ECO:0000256" key="12">
    <source>
        <dbReference type="NCBIfam" id="TIGR00416"/>
    </source>
</evidence>
<dbReference type="Pfam" id="PF18073">
    <property type="entry name" value="Zn_ribbon_LapB"/>
    <property type="match status" value="1"/>
</dbReference>
<evidence type="ECO:0000256" key="7">
    <source>
        <dbReference type="ARBA" id="ARBA00022840"/>
    </source>
</evidence>
<dbReference type="STRING" id="86105.NF27_CG01600"/>
<dbReference type="InterPro" id="IPR020568">
    <property type="entry name" value="Ribosomal_Su5_D2-typ_SF"/>
</dbReference>
<dbReference type="InterPro" id="IPR027417">
    <property type="entry name" value="P-loop_NTPase"/>
</dbReference>
<evidence type="ECO:0000256" key="9">
    <source>
        <dbReference type="ARBA" id="ARBA00023125"/>
    </source>
</evidence>
<dbReference type="PRINTS" id="PR01874">
    <property type="entry name" value="DNAREPAIRADA"/>
</dbReference>
<dbReference type="FunFam" id="3.40.50.300:FF:000050">
    <property type="entry name" value="DNA repair protein RadA"/>
    <property type="match status" value="1"/>
</dbReference>
<dbReference type="GO" id="GO:0140664">
    <property type="term" value="F:ATP-dependent DNA damage sensor activity"/>
    <property type="evidence" value="ECO:0007669"/>
    <property type="project" value="InterPro"/>
</dbReference>
<feature type="domain" description="RecA family profile 1" evidence="14">
    <location>
        <begin position="72"/>
        <end position="222"/>
    </location>
</feature>
<evidence type="ECO:0000256" key="2">
    <source>
        <dbReference type="ARBA" id="ARBA00022741"/>
    </source>
</evidence>
<dbReference type="GO" id="GO:0000725">
    <property type="term" value="P:recombinational repair"/>
    <property type="evidence" value="ECO:0007669"/>
    <property type="project" value="UniProtKB-UniRule"/>
</dbReference>
<dbReference type="Gene3D" id="3.30.230.10">
    <property type="match status" value="1"/>
</dbReference>
<dbReference type="Proteomes" id="UP000031258">
    <property type="component" value="Unassembled WGS sequence"/>
</dbReference>
<dbReference type="InterPro" id="IPR004504">
    <property type="entry name" value="DNA_repair_RadA"/>
</dbReference>
<evidence type="ECO:0000256" key="4">
    <source>
        <dbReference type="ARBA" id="ARBA00022771"/>
    </source>
</evidence>
<protein>
    <recommendedName>
        <fullName evidence="11 12">DNA repair protein RadA</fullName>
    </recommendedName>
</protein>
<organism evidence="15 16">
    <name type="scientific">Candidatus Jidaibacter acanthamoebae</name>
    <dbReference type="NCBI Taxonomy" id="86105"/>
    <lineage>
        <taxon>Bacteria</taxon>
        <taxon>Pseudomonadati</taxon>
        <taxon>Pseudomonadota</taxon>
        <taxon>Alphaproteobacteria</taxon>
        <taxon>Rickettsiales</taxon>
        <taxon>Candidatus Midichloriaceae</taxon>
        <taxon>Candidatus Jidaibacter</taxon>
    </lineage>
</organism>
<proteinExistence type="inferred from homology"/>
<evidence type="ECO:0000256" key="10">
    <source>
        <dbReference type="ARBA" id="ARBA00023204"/>
    </source>
</evidence>
<evidence type="ECO:0000259" key="14">
    <source>
        <dbReference type="PROSITE" id="PS50162"/>
    </source>
</evidence>
<comment type="function">
    <text evidence="13">DNA-dependent ATPase involved in processing of recombination intermediates, plays a role in repairing DNA breaks. Stimulates the branch migration of RecA-mediated strand transfer reactions, allowing the 3' invading strand to extend heteroduplex DNA faster. Binds ssDNA in the presence of ADP but not other nucleotides, has ATPase activity that is stimulated by ssDNA and various branched DNA structures, but inhibited by SSB. Does not have RecA's homology-searching function.</text>
</comment>
<keyword evidence="2 11" id="KW-0547">Nucleotide-binding</keyword>
<dbReference type="Pfam" id="PF13541">
    <property type="entry name" value="ChlI"/>
    <property type="match status" value="1"/>
</dbReference>
<dbReference type="Gene3D" id="3.40.50.300">
    <property type="entry name" value="P-loop containing nucleotide triphosphate hydrolases"/>
    <property type="match status" value="1"/>
</dbReference>
<keyword evidence="4 13" id="KW-0863">Zinc-finger</keyword>
<keyword evidence="8 11" id="KW-0346">Stress response</keyword>
<dbReference type="InterPro" id="IPR014721">
    <property type="entry name" value="Ribsml_uS5_D2-typ_fold_subgr"/>
</dbReference>
<reference evidence="15 16" key="1">
    <citation type="submission" date="2014-11" db="EMBL/GenBank/DDBJ databases">
        <title>A Rickettsiales Symbiont of Amoebae With Ancient Features.</title>
        <authorList>
            <person name="Schulz F."/>
            <person name="Martijn J."/>
            <person name="Wascher F."/>
            <person name="Kostanjsek R."/>
            <person name="Ettema T.J."/>
            <person name="Horn M."/>
        </authorList>
    </citation>
    <scope>NUCLEOTIDE SEQUENCE [LARGE SCALE GENOMIC DNA]</scope>
    <source>
        <strain evidence="15 16">UWC36</strain>
    </source>
</reference>
<evidence type="ECO:0000256" key="13">
    <source>
        <dbReference type="RuleBase" id="RU003555"/>
    </source>
</evidence>
<dbReference type="InterPro" id="IPR003593">
    <property type="entry name" value="AAA+_ATPase"/>
</dbReference>
<keyword evidence="16" id="KW-1185">Reference proteome</keyword>
<accession>A0A0C1R121</accession>
<dbReference type="PROSITE" id="PS50162">
    <property type="entry name" value="RECA_2"/>
    <property type="match status" value="1"/>
</dbReference>
<evidence type="ECO:0000313" key="15">
    <source>
        <dbReference type="EMBL" id="KIE05980.1"/>
    </source>
</evidence>
<dbReference type="SUPFAM" id="SSF52540">
    <property type="entry name" value="P-loop containing nucleoside triphosphate hydrolases"/>
    <property type="match status" value="1"/>
</dbReference>
<keyword evidence="3 11" id="KW-0227">DNA damage</keyword>
<keyword evidence="5" id="KW-0378">Hydrolase</keyword>
<dbReference type="AlphaFoldDB" id="A0A0C1R121"/>
<keyword evidence="9 11" id="KW-0238">DNA-binding</keyword>
<dbReference type="CDD" id="cd01121">
    <property type="entry name" value="RadA_SMS_N"/>
    <property type="match status" value="1"/>
</dbReference>
<evidence type="ECO:0000256" key="11">
    <source>
        <dbReference type="HAMAP-Rule" id="MF_01498"/>
    </source>
</evidence>
<gene>
    <name evidence="15" type="primary">radA_2</name>
    <name evidence="11" type="synonym">radA</name>
    <name evidence="15" type="ORF">NF27_CG01600</name>
</gene>
<dbReference type="GO" id="GO:0003684">
    <property type="term" value="F:damaged DNA binding"/>
    <property type="evidence" value="ECO:0007669"/>
    <property type="project" value="InterPro"/>
</dbReference>
<dbReference type="GO" id="GO:0008270">
    <property type="term" value="F:zinc ion binding"/>
    <property type="evidence" value="ECO:0007669"/>
    <property type="project" value="UniProtKB-KW"/>
</dbReference>
<feature type="short sequence motif" description="RadA KNRFG motif" evidence="11">
    <location>
        <begin position="259"/>
        <end position="263"/>
    </location>
</feature>
<dbReference type="SMART" id="SM00382">
    <property type="entry name" value="AAA"/>
    <property type="match status" value="1"/>
</dbReference>
<comment type="caution">
    <text evidence="15">The sequence shown here is derived from an EMBL/GenBank/DDBJ whole genome shotgun (WGS) entry which is preliminary data.</text>
</comment>
<evidence type="ECO:0000256" key="5">
    <source>
        <dbReference type="ARBA" id="ARBA00022801"/>
    </source>
</evidence>
<dbReference type="InterPro" id="IPR041166">
    <property type="entry name" value="Rubredoxin_2"/>
</dbReference>
<dbReference type="EMBL" id="JSWE01000058">
    <property type="protein sequence ID" value="KIE05980.1"/>
    <property type="molecule type" value="Genomic_DNA"/>
</dbReference>
<feature type="region of interest" description="Lon-protease-like" evidence="11">
    <location>
        <begin position="358"/>
        <end position="458"/>
    </location>
</feature>
<comment type="function">
    <text evidence="11">Plays a role in repairing double-strand DNA breaks, probably involving stabilizing or processing branched DNA or blocked replication forks.</text>
</comment>
<keyword evidence="6 13" id="KW-0862">Zinc</keyword>
<keyword evidence="1 11" id="KW-0479">Metal-binding</keyword>
<evidence type="ECO:0000313" key="16">
    <source>
        <dbReference type="Proteomes" id="UP000031258"/>
    </source>
</evidence>
<keyword evidence="10 11" id="KW-0234">DNA repair</keyword>
<evidence type="ECO:0000256" key="8">
    <source>
        <dbReference type="ARBA" id="ARBA00023016"/>
    </source>
</evidence>
<dbReference type="GO" id="GO:0016787">
    <property type="term" value="F:hydrolase activity"/>
    <property type="evidence" value="ECO:0007669"/>
    <property type="project" value="UniProtKB-KW"/>
</dbReference>
<dbReference type="GO" id="GO:0005524">
    <property type="term" value="F:ATP binding"/>
    <property type="evidence" value="ECO:0007669"/>
    <property type="project" value="UniProtKB-UniRule"/>
</dbReference>
<dbReference type="PANTHER" id="PTHR32472">
    <property type="entry name" value="DNA REPAIR PROTEIN RADA"/>
    <property type="match status" value="1"/>
</dbReference>
<dbReference type="NCBIfam" id="TIGR00416">
    <property type="entry name" value="sms"/>
    <property type="match status" value="1"/>
</dbReference>
<dbReference type="GO" id="GO:0005829">
    <property type="term" value="C:cytosol"/>
    <property type="evidence" value="ECO:0007669"/>
    <property type="project" value="TreeGrafter"/>
</dbReference>
<evidence type="ECO:0000256" key="1">
    <source>
        <dbReference type="ARBA" id="ARBA00022723"/>
    </source>
</evidence>
<sequence>MLIMYMTKLKELYACQNCGAQYKKWQGKCDECNNWNTLVAENSVASPFSKKTTAKQRGTSLEIFGLNESNEHIIRLQVGIEELDRVLGGGLVAGSITLLGGDPGIGKSTILLQVANKLGFNGNKSLYISGEESLEQIKLRSRRLNTTDNNVRVAITTNLKDIIRTLESSSDLSLVIIDSIQTLYHEDIESAPGTVSQVRACAFELIRVAKSKGISIILVGHVTKEGQIAGPKVLEHMVDTVLYFEGDTSNEFRIIRSVKNRFGAANEIGIFEMTKEGLSEVTNPSSIFLPHRTQDISGSTIYPCIEGSRPILLEIQALIVPSFLATPRRAAIGWDLNRLNMMIAILNSRFGLNLLDKEVYLNVTGGLKITEPGADLAVAAALISAASNLPIPGDIVFIGEVGLSGELRQISHLEARLNEAYKLGFNKAILPKSNKNITCQIEQISLSHINELRKIILE</sequence>
<comment type="domain">
    <text evidence="11">The middle region has homology to RecA with ATPase motifs including the RadA KNRFG motif, while the C-terminus is homologous to Lon protease.</text>
</comment>
<name>A0A0C1R121_9RICK</name>
<dbReference type="Pfam" id="PF13481">
    <property type="entry name" value="AAA_25"/>
    <property type="match status" value="1"/>
</dbReference>
<dbReference type="SUPFAM" id="SSF54211">
    <property type="entry name" value="Ribosomal protein S5 domain 2-like"/>
    <property type="match status" value="1"/>
</dbReference>
<evidence type="ECO:0000256" key="3">
    <source>
        <dbReference type="ARBA" id="ARBA00022763"/>
    </source>
</evidence>
<dbReference type="PANTHER" id="PTHR32472:SF10">
    <property type="entry name" value="DNA REPAIR PROTEIN RADA-LIKE PROTEIN"/>
    <property type="match status" value="1"/>
</dbReference>
<dbReference type="PATRIC" id="fig|86105.3.peg.394"/>
<dbReference type="HAMAP" id="MF_01498">
    <property type="entry name" value="RadA_bact"/>
    <property type="match status" value="1"/>
</dbReference>
<dbReference type="InterPro" id="IPR020588">
    <property type="entry name" value="RecA_ATP-bd"/>
</dbReference>